<protein>
    <submittedName>
        <fullName evidence="1">Uncharacterized protein</fullName>
    </submittedName>
</protein>
<reference evidence="1 2" key="1">
    <citation type="journal article" date="2020" name="IScience">
        <title>Genome Sequencing of the Endangered Kingdonia uniflora (Circaeasteraceae, Ranunculales) Reveals Potential Mechanisms of Evolutionary Specialization.</title>
        <authorList>
            <person name="Sun Y."/>
            <person name="Deng T."/>
            <person name="Zhang A."/>
            <person name="Moore M.J."/>
            <person name="Landis J.B."/>
            <person name="Lin N."/>
            <person name="Zhang H."/>
            <person name="Zhang X."/>
            <person name="Huang J."/>
            <person name="Zhang X."/>
            <person name="Sun H."/>
            <person name="Wang H."/>
        </authorList>
    </citation>
    <scope>NUCLEOTIDE SEQUENCE [LARGE SCALE GENOMIC DNA]</scope>
    <source>
        <strain evidence="1">TB1705</strain>
        <tissue evidence="1">Leaf</tissue>
    </source>
</reference>
<dbReference type="EMBL" id="JACGCM010001886">
    <property type="protein sequence ID" value="KAF6147618.1"/>
    <property type="molecule type" value="Genomic_DNA"/>
</dbReference>
<proteinExistence type="predicted"/>
<gene>
    <name evidence="1" type="ORF">GIB67_031609</name>
</gene>
<comment type="caution">
    <text evidence="1">The sequence shown here is derived from an EMBL/GenBank/DDBJ whole genome shotgun (WGS) entry which is preliminary data.</text>
</comment>
<dbReference type="AlphaFoldDB" id="A0A7J7LYL8"/>
<sequence length="133" mass="15124">MEAAPYDSSPSFKDKLRSSLCTLCCFKTGNRETLGLNVKQQNQTRLLRSSSAWIRSRAHEFPGVKEKCRNLFCRMGRSRRSADFRYDPLSYALNFDEGVEDDEFDDNDVFHRSFSARLPMSPPIVLSAVAACS</sequence>
<name>A0A7J7LYL8_9MAGN</name>
<dbReference type="PANTHER" id="PTHR33168">
    <property type="entry name" value="STRESS INDUCED PROTEIN-RELATED"/>
    <property type="match status" value="1"/>
</dbReference>
<dbReference type="OrthoDB" id="657187at2759"/>
<dbReference type="Proteomes" id="UP000541444">
    <property type="component" value="Unassembled WGS sequence"/>
</dbReference>
<keyword evidence="2" id="KW-1185">Reference proteome</keyword>
<accession>A0A7J7LYL8</accession>
<evidence type="ECO:0000313" key="2">
    <source>
        <dbReference type="Proteomes" id="UP000541444"/>
    </source>
</evidence>
<organism evidence="1 2">
    <name type="scientific">Kingdonia uniflora</name>
    <dbReference type="NCBI Taxonomy" id="39325"/>
    <lineage>
        <taxon>Eukaryota</taxon>
        <taxon>Viridiplantae</taxon>
        <taxon>Streptophyta</taxon>
        <taxon>Embryophyta</taxon>
        <taxon>Tracheophyta</taxon>
        <taxon>Spermatophyta</taxon>
        <taxon>Magnoliopsida</taxon>
        <taxon>Ranunculales</taxon>
        <taxon>Circaeasteraceae</taxon>
        <taxon>Kingdonia</taxon>
    </lineage>
</organism>
<evidence type="ECO:0000313" key="1">
    <source>
        <dbReference type="EMBL" id="KAF6147618.1"/>
    </source>
</evidence>